<dbReference type="SUPFAM" id="SSF56784">
    <property type="entry name" value="HAD-like"/>
    <property type="match status" value="1"/>
</dbReference>
<dbReference type="Pfam" id="PF13419">
    <property type="entry name" value="HAD_2"/>
    <property type="match status" value="1"/>
</dbReference>
<dbReference type="InterPro" id="IPR031723">
    <property type="entry name" value="DMSP_lyase"/>
</dbReference>
<dbReference type="Proteomes" id="UP001178507">
    <property type="component" value="Unassembled WGS sequence"/>
</dbReference>
<evidence type="ECO:0000256" key="2">
    <source>
        <dbReference type="ARBA" id="ARBA00012726"/>
    </source>
</evidence>
<sequence>MLTTWIEGAAEEQLDLVSRLAGVSHVAAFPDLHPGKYGPVGSAILADRIYPQLIGNDIGCGMSLFALDLPARKLRLDKAAQKIRVLEEPWHGDPGACLAADGLPTDLHPVALGTIGGGNHFCELQELDSLSDDCLLAGTDIRKGDLMLLVHSGSRSLGMAVFGTVLESFSGLDLDSTVGRTYLAAHNDAVRWASLNRRLIAERAARALRSDLRLVADAPHNLIEEHDDGLLHRKGAAKADMPLVPLAGSRDALSYLLVPKANRPEALASLAHGSGRKYDRRSMAGRAGTTRSDRDGLIRTSFGGHVICEDRQLLIEEAPNAYKDPNQVLDDLRTSDLAQSVATLKPLLTFKKAVNRELAAARRDKHGGCDGADPSSALVTLSGNQIPEFTNTWIGTVQWICKSPFRAHHRRQNWYVGVFSIDNSDLPEIDLETSALRIETFRSGGPGGQHQNTTDSGVRVTHLPTGLVAVSTDERSQHRNRRVALDRLVARFILKREESLARDRSAQNQLHRRPQMRLAAKERLAYDALLLAIASAFSAEGLHETTPVHCFGSLDWEHWQGTGLADDVSNSLYTTELLGPDGHVRDNEVRVGLLVSEAGTDYPPSSHAAEETYFVIAGKAEWVLEGAPYGQDGTLLDFDATWTPAYEEAARSEAGSLLAAGNSEEIAEAWIAGGADFGLADLTTELDRIFVSKMHDAAPLPGIREAVDALLARGFRLGVASSDSEAAIRAFLEGTNLAPKFDFVTGYDTGHGPKPEPGMVHGFADAIGVPTSGIAVIGDNTHDIEMAHAAGAGLTIGVLTGTSARQELSPHADVVLESAADLIGFFP</sequence>
<dbReference type="NCBIfam" id="TIGR01549">
    <property type="entry name" value="HAD-SF-IA-v1"/>
    <property type="match status" value="1"/>
</dbReference>
<dbReference type="Gene3D" id="3.30.160.20">
    <property type="match status" value="1"/>
</dbReference>
<evidence type="ECO:0000256" key="10">
    <source>
        <dbReference type="PIRSR" id="PIRSR601233-2"/>
    </source>
</evidence>
<feature type="binding site" evidence="11">
    <location>
        <position position="151"/>
    </location>
    <ligand>
        <name>Mn(2+)</name>
        <dbReference type="ChEBI" id="CHEBI:29035"/>
        <label>2</label>
    </ligand>
</feature>
<feature type="binding site" evidence="11">
    <location>
        <position position="220"/>
    </location>
    <ligand>
        <name>Mn(2+)</name>
        <dbReference type="ChEBI" id="CHEBI:29035"/>
        <label>2</label>
    </ligand>
</feature>
<dbReference type="Gene3D" id="3.90.1860.10">
    <property type="entry name" value="tRNA-splicing ligase RtcB"/>
    <property type="match status" value="2"/>
</dbReference>
<feature type="binding site" evidence="10">
    <location>
        <position position="254"/>
    </location>
    <ligand>
        <name>GMP</name>
        <dbReference type="ChEBI" id="CHEBI:58115"/>
    </ligand>
</feature>
<dbReference type="InterPro" id="IPR006439">
    <property type="entry name" value="HAD-SF_hydro_IA"/>
</dbReference>
<gene>
    <name evidence="13" type="ORF">EVOR1521_LOCUS120</name>
</gene>
<dbReference type="InterPro" id="IPR045853">
    <property type="entry name" value="Pep_chain_release_fac_I_sf"/>
</dbReference>
<reference evidence="13" key="1">
    <citation type="submission" date="2023-08" db="EMBL/GenBank/DDBJ databases">
        <authorList>
            <person name="Chen Y."/>
            <person name="Shah S."/>
            <person name="Dougan E. K."/>
            <person name="Thang M."/>
            <person name="Chan C."/>
        </authorList>
    </citation>
    <scope>NUCLEOTIDE SEQUENCE</scope>
</reference>
<dbReference type="Gene3D" id="1.10.150.240">
    <property type="entry name" value="Putative phosphatase, domain 2"/>
    <property type="match status" value="1"/>
</dbReference>
<evidence type="ECO:0000256" key="8">
    <source>
        <dbReference type="ARBA" id="ARBA00047746"/>
    </source>
</evidence>
<dbReference type="PANTHER" id="PTHR11118">
    <property type="entry name" value="RNA-SPLICING LIGASE RTCB HOMOLOG"/>
    <property type="match status" value="1"/>
</dbReference>
<dbReference type="InterPro" id="IPR014710">
    <property type="entry name" value="RmlC-like_jellyroll"/>
</dbReference>
<dbReference type="GO" id="GO:0046872">
    <property type="term" value="F:metal ion binding"/>
    <property type="evidence" value="ECO:0007669"/>
    <property type="project" value="UniProtKB-KW"/>
</dbReference>
<organism evidence="13 14">
    <name type="scientific">Effrenium voratum</name>
    <dbReference type="NCBI Taxonomy" id="2562239"/>
    <lineage>
        <taxon>Eukaryota</taxon>
        <taxon>Sar</taxon>
        <taxon>Alveolata</taxon>
        <taxon>Dinophyceae</taxon>
        <taxon>Suessiales</taxon>
        <taxon>Symbiodiniaceae</taxon>
        <taxon>Effrenium</taxon>
    </lineage>
</organism>
<keyword evidence="14" id="KW-1185">Reference proteome</keyword>
<feature type="binding site" evidence="10">
    <location>
        <position position="351"/>
    </location>
    <ligand>
        <name>GMP</name>
        <dbReference type="ChEBI" id="CHEBI:58115"/>
    </ligand>
</feature>
<dbReference type="InterPro" id="IPR011051">
    <property type="entry name" value="RmlC_Cupin_sf"/>
</dbReference>
<dbReference type="SUPFAM" id="SSF75620">
    <property type="entry name" value="Release factor"/>
    <property type="match status" value="1"/>
</dbReference>
<dbReference type="GO" id="GO:0170057">
    <property type="term" value="F:RNA ligase (GTP) activity"/>
    <property type="evidence" value="ECO:0007669"/>
    <property type="project" value="UniProtKB-EC"/>
</dbReference>
<dbReference type="PANTHER" id="PTHR11118:SF1">
    <property type="entry name" value="RNA-SPLICING LIGASE RTCB HOMOLOG"/>
    <property type="match status" value="1"/>
</dbReference>
<dbReference type="InterPro" id="IPR023214">
    <property type="entry name" value="HAD_sf"/>
</dbReference>
<keyword evidence="6 10" id="KW-0342">GTP-binding</keyword>
<feature type="active site" description="GMP-histidine intermediate" evidence="9">
    <location>
        <position position="272"/>
    </location>
</feature>
<feature type="binding site" evidence="10">
    <location>
        <begin position="272"/>
        <end position="275"/>
    </location>
    <ligand>
        <name>GMP</name>
        <dbReference type="ChEBI" id="CHEBI:58115"/>
    </ligand>
</feature>
<evidence type="ECO:0000256" key="3">
    <source>
        <dbReference type="ARBA" id="ARBA00022598"/>
    </source>
</evidence>
<evidence type="ECO:0000313" key="14">
    <source>
        <dbReference type="Proteomes" id="UP001178507"/>
    </source>
</evidence>
<dbReference type="NCBIfam" id="TIGR03073">
    <property type="entry name" value="release_rtcB"/>
    <property type="match status" value="1"/>
</dbReference>
<comment type="similarity">
    <text evidence="1">Belongs to the prokaryotic/mitochondrial release factor family.</text>
</comment>
<dbReference type="Pfam" id="PF01139">
    <property type="entry name" value="RtcB"/>
    <property type="match status" value="2"/>
</dbReference>
<dbReference type="EC" id="6.5.1.8" evidence="2"/>
<dbReference type="EMBL" id="CAUJNA010000001">
    <property type="protein sequence ID" value="CAJ1369475.1"/>
    <property type="molecule type" value="Genomic_DNA"/>
</dbReference>
<feature type="binding site" evidence="11">
    <location>
        <position position="120"/>
    </location>
    <ligand>
        <name>Mn(2+)</name>
        <dbReference type="ChEBI" id="CHEBI:29035"/>
        <label>1</label>
    </ligand>
</feature>
<dbReference type="Pfam" id="PF16867">
    <property type="entry name" value="DMSP_lyase"/>
    <property type="match status" value="1"/>
</dbReference>
<comment type="cofactor">
    <cofactor evidence="11">
        <name>Mn(2+)</name>
        <dbReference type="ChEBI" id="CHEBI:29035"/>
    </cofactor>
    <text evidence="11">Binds 2 manganese ions per subunit.</text>
</comment>
<evidence type="ECO:0000256" key="6">
    <source>
        <dbReference type="ARBA" id="ARBA00023134"/>
    </source>
</evidence>
<feature type="domain" description="Prokaryotic-type class I peptide chain release factors" evidence="12">
    <location>
        <begin position="428"/>
        <end position="510"/>
    </location>
</feature>
<accession>A0AA36HJ10</accession>
<dbReference type="InterPro" id="IPR000352">
    <property type="entry name" value="Pep_chain_release_fac_I"/>
</dbReference>
<dbReference type="SUPFAM" id="SSF51182">
    <property type="entry name" value="RmlC-like cupins"/>
    <property type="match status" value="1"/>
</dbReference>
<dbReference type="GO" id="GO:0003747">
    <property type="term" value="F:translation release factor activity"/>
    <property type="evidence" value="ECO:0007669"/>
    <property type="project" value="InterPro"/>
</dbReference>
<dbReference type="InterPro" id="IPR017510">
    <property type="entry name" value="RtcB2"/>
</dbReference>
<dbReference type="GO" id="GO:0047869">
    <property type="term" value="F:dimethylpropiothetin dethiomethylase activity"/>
    <property type="evidence" value="ECO:0007669"/>
    <property type="project" value="InterPro"/>
</dbReference>
<keyword evidence="5 10" id="KW-0547">Nucleotide-binding</keyword>
<evidence type="ECO:0000256" key="5">
    <source>
        <dbReference type="ARBA" id="ARBA00022741"/>
    </source>
</evidence>
<evidence type="ECO:0000313" key="13">
    <source>
        <dbReference type="EMBL" id="CAJ1369475.1"/>
    </source>
</evidence>
<feature type="binding site" evidence="10">
    <location>
        <begin position="119"/>
        <end position="123"/>
    </location>
    <ligand>
        <name>GMP</name>
        <dbReference type="ChEBI" id="CHEBI:58115"/>
    </ligand>
</feature>
<dbReference type="AlphaFoldDB" id="A0AA36HJ10"/>
<protein>
    <recommendedName>
        <fullName evidence="2">3'-phosphate/5'-hydroxy nucleic acid ligase</fullName>
        <ecNumber evidence="2">6.5.1.8</ecNumber>
    </recommendedName>
</protein>
<comment type="caution">
    <text evidence="13">The sequence shown here is derived from an EMBL/GenBank/DDBJ whole genome shotgun (WGS) entry which is preliminary data.</text>
</comment>
<keyword evidence="7 11" id="KW-0464">Manganese</keyword>
<proteinExistence type="inferred from homology"/>
<dbReference type="GO" id="GO:0005525">
    <property type="term" value="F:GTP binding"/>
    <property type="evidence" value="ECO:0007669"/>
    <property type="project" value="UniProtKB-KW"/>
</dbReference>
<evidence type="ECO:0000256" key="9">
    <source>
        <dbReference type="PIRSR" id="PIRSR601233-1"/>
    </source>
</evidence>
<dbReference type="GO" id="GO:0006396">
    <property type="term" value="P:RNA processing"/>
    <property type="evidence" value="ECO:0007669"/>
    <property type="project" value="InterPro"/>
</dbReference>
<evidence type="ECO:0000256" key="7">
    <source>
        <dbReference type="ARBA" id="ARBA00023211"/>
    </source>
</evidence>
<keyword evidence="4 11" id="KW-0479">Metal-binding</keyword>
<dbReference type="InterPro" id="IPR001233">
    <property type="entry name" value="RtcB"/>
</dbReference>
<evidence type="ECO:0000256" key="11">
    <source>
        <dbReference type="PIRSR" id="PIRSR601233-3"/>
    </source>
</evidence>
<dbReference type="SUPFAM" id="SSF103365">
    <property type="entry name" value="Hypothetical protein PH1602"/>
    <property type="match status" value="1"/>
</dbReference>
<dbReference type="Gene3D" id="3.40.50.1000">
    <property type="entry name" value="HAD superfamily/HAD-like"/>
    <property type="match status" value="1"/>
</dbReference>
<feature type="binding site" evidence="10">
    <location>
        <begin position="220"/>
        <end position="221"/>
    </location>
    <ligand>
        <name>GMP</name>
        <dbReference type="ChEBI" id="CHEBI:58115"/>
    </ligand>
</feature>
<dbReference type="GO" id="GO:0003972">
    <property type="term" value="F:RNA ligase (ATP) activity"/>
    <property type="evidence" value="ECO:0007669"/>
    <property type="project" value="TreeGrafter"/>
</dbReference>
<keyword evidence="3" id="KW-0436">Ligase</keyword>
<dbReference type="InterPro" id="IPR036025">
    <property type="entry name" value="RtcB-like_sf"/>
</dbReference>
<evidence type="ECO:0000259" key="12">
    <source>
        <dbReference type="Pfam" id="PF00472"/>
    </source>
</evidence>
<dbReference type="Gene3D" id="2.60.120.10">
    <property type="entry name" value="Jelly Rolls"/>
    <property type="match status" value="1"/>
</dbReference>
<evidence type="ECO:0000256" key="4">
    <source>
        <dbReference type="ARBA" id="ARBA00022723"/>
    </source>
</evidence>
<dbReference type="InterPro" id="IPR023198">
    <property type="entry name" value="PGP-like_dom2"/>
</dbReference>
<evidence type="ECO:0000256" key="1">
    <source>
        <dbReference type="ARBA" id="ARBA00010835"/>
    </source>
</evidence>
<dbReference type="InterPro" id="IPR041492">
    <property type="entry name" value="HAD_2"/>
</dbReference>
<dbReference type="Pfam" id="PF00472">
    <property type="entry name" value="RF-1"/>
    <property type="match status" value="1"/>
</dbReference>
<comment type="catalytic activity">
    <reaction evidence="8">
        <text>a 3'-end 3'-phospho-ribonucleotide-RNA + a 5'-end dephospho-ribonucleoside-RNA + GTP = a ribonucleotidyl-ribonucleotide-RNA + GMP + diphosphate</text>
        <dbReference type="Rhea" id="RHEA:68076"/>
        <dbReference type="Rhea" id="RHEA-COMP:10463"/>
        <dbReference type="Rhea" id="RHEA-COMP:13936"/>
        <dbReference type="Rhea" id="RHEA-COMP:17355"/>
        <dbReference type="ChEBI" id="CHEBI:33019"/>
        <dbReference type="ChEBI" id="CHEBI:37565"/>
        <dbReference type="ChEBI" id="CHEBI:58115"/>
        <dbReference type="ChEBI" id="CHEBI:83062"/>
        <dbReference type="ChEBI" id="CHEBI:138284"/>
        <dbReference type="ChEBI" id="CHEBI:173118"/>
        <dbReference type="EC" id="6.5.1.8"/>
    </reaction>
</comment>
<dbReference type="InterPro" id="IPR036412">
    <property type="entry name" value="HAD-like_sf"/>
</dbReference>
<name>A0AA36HJ10_9DINO</name>